<accession>A0A7C4ASK7</accession>
<organism evidence="1">
    <name type="scientific">Desulfomonile tiedjei</name>
    <dbReference type="NCBI Taxonomy" id="2358"/>
    <lineage>
        <taxon>Bacteria</taxon>
        <taxon>Pseudomonadati</taxon>
        <taxon>Thermodesulfobacteriota</taxon>
        <taxon>Desulfomonilia</taxon>
        <taxon>Desulfomonilales</taxon>
        <taxon>Desulfomonilaceae</taxon>
        <taxon>Desulfomonile</taxon>
    </lineage>
</organism>
<name>A0A7C4ASK7_9BACT</name>
<gene>
    <name evidence="1" type="ORF">ENV54_10025</name>
</gene>
<protein>
    <submittedName>
        <fullName evidence="1">Uncharacterized protein</fullName>
    </submittedName>
</protein>
<comment type="caution">
    <text evidence="1">The sequence shown here is derived from an EMBL/GenBank/DDBJ whole genome shotgun (WGS) entry which is preliminary data.</text>
</comment>
<reference evidence="1" key="1">
    <citation type="journal article" date="2020" name="mSystems">
        <title>Genome- and Community-Level Interaction Insights into Carbon Utilization and Element Cycling Functions of Hydrothermarchaeota in Hydrothermal Sediment.</title>
        <authorList>
            <person name="Zhou Z."/>
            <person name="Liu Y."/>
            <person name="Xu W."/>
            <person name="Pan J."/>
            <person name="Luo Z.H."/>
            <person name="Li M."/>
        </authorList>
    </citation>
    <scope>NUCLEOTIDE SEQUENCE [LARGE SCALE GENOMIC DNA]</scope>
    <source>
        <strain evidence="1">SpSt-769</strain>
    </source>
</reference>
<proteinExistence type="predicted"/>
<dbReference type="EMBL" id="DTGT01000320">
    <property type="protein sequence ID" value="HGH61621.1"/>
    <property type="molecule type" value="Genomic_DNA"/>
</dbReference>
<dbReference type="AlphaFoldDB" id="A0A7C4ASK7"/>
<evidence type="ECO:0000313" key="1">
    <source>
        <dbReference type="EMBL" id="HGH61621.1"/>
    </source>
</evidence>
<sequence length="100" mass="11327">MKICKARTGAIMPSIEVIGHFPVYSFFIPRPVWTVNGNVVEAKPLYSQGRLVAFELLNAGLYLEHGKKNTVKFALPDHNGSRIFLFDHSRVPPGECYEFF</sequence>